<feature type="transmembrane region" description="Helical" evidence="6">
    <location>
        <begin position="6"/>
        <end position="23"/>
    </location>
</feature>
<keyword evidence="2 6" id="KW-1003">Cell membrane</keyword>
<organism evidence="8 9">
    <name type="scientific">Paenibacillus rhizosphaerae</name>
    <dbReference type="NCBI Taxonomy" id="297318"/>
    <lineage>
        <taxon>Bacteria</taxon>
        <taxon>Bacillati</taxon>
        <taxon>Bacillota</taxon>
        <taxon>Bacilli</taxon>
        <taxon>Bacillales</taxon>
        <taxon>Paenibacillaceae</taxon>
        <taxon>Paenibacillus</taxon>
    </lineage>
</organism>
<keyword evidence="9" id="KW-1185">Reference proteome</keyword>
<feature type="transmembrane region" description="Helical" evidence="6">
    <location>
        <begin position="134"/>
        <end position="155"/>
    </location>
</feature>
<evidence type="ECO:0000313" key="9">
    <source>
        <dbReference type="Proteomes" id="UP000187172"/>
    </source>
</evidence>
<keyword evidence="4 6" id="KW-1133">Transmembrane helix</keyword>
<protein>
    <recommendedName>
        <fullName evidence="6">TVP38/TMEM64 family membrane protein</fullName>
    </recommendedName>
</protein>
<evidence type="ECO:0000256" key="1">
    <source>
        <dbReference type="ARBA" id="ARBA00004651"/>
    </source>
</evidence>
<dbReference type="InterPro" id="IPR032816">
    <property type="entry name" value="VTT_dom"/>
</dbReference>
<evidence type="ECO:0000256" key="3">
    <source>
        <dbReference type="ARBA" id="ARBA00022692"/>
    </source>
</evidence>
<reference evidence="8 9" key="1">
    <citation type="submission" date="2016-11" db="EMBL/GenBank/DDBJ databases">
        <title>Paenibacillus species isolates.</title>
        <authorList>
            <person name="Beno S.M."/>
        </authorList>
    </citation>
    <scope>NUCLEOTIDE SEQUENCE [LARGE SCALE GENOMIC DNA]</scope>
    <source>
        <strain evidence="8 9">FSL R5-0378</strain>
    </source>
</reference>
<dbReference type="InterPro" id="IPR015414">
    <property type="entry name" value="TMEM64"/>
</dbReference>
<evidence type="ECO:0000256" key="5">
    <source>
        <dbReference type="ARBA" id="ARBA00023136"/>
    </source>
</evidence>
<evidence type="ECO:0000313" key="8">
    <source>
        <dbReference type="EMBL" id="OMF55575.1"/>
    </source>
</evidence>
<accession>A0A1R1EUV9</accession>
<sequence length="204" mass="22531">MKKWLLPLLYILLLVWAFLYRDAIMKALGERPSFLLLVGIVALVALFPVVPYKLVIAALGYAYGTLWAAVVSWIGTMLAATILYGLVRYLFRDRGRRYLERIKPLQTFTAFIETHPFVSIAAARVIPIVPQMAVNIFAGAAALPFWSYTAASGIGKVPGILLYAYLGGNLSAHPWISAAAASAYVLLLGLIAVMYRRLSRTRPK</sequence>
<gene>
    <name evidence="8" type="ORF">BK138_12975</name>
</gene>
<dbReference type="PANTHER" id="PTHR12677">
    <property type="entry name" value="GOLGI APPARATUS MEMBRANE PROTEIN TVP38-RELATED"/>
    <property type="match status" value="1"/>
</dbReference>
<dbReference type="GO" id="GO:0005886">
    <property type="term" value="C:plasma membrane"/>
    <property type="evidence" value="ECO:0007669"/>
    <property type="project" value="UniProtKB-SubCell"/>
</dbReference>
<dbReference type="RefSeq" id="WP_076169967.1">
    <property type="nucleotide sequence ID" value="NZ_MRTP01000002.1"/>
</dbReference>
<dbReference type="PANTHER" id="PTHR12677:SF59">
    <property type="entry name" value="GOLGI APPARATUS MEMBRANE PROTEIN TVP38-RELATED"/>
    <property type="match status" value="1"/>
</dbReference>
<dbReference type="AlphaFoldDB" id="A0A1R1EUV9"/>
<dbReference type="EMBL" id="MRTP01000002">
    <property type="protein sequence ID" value="OMF55575.1"/>
    <property type="molecule type" value="Genomic_DNA"/>
</dbReference>
<dbReference type="Proteomes" id="UP000187172">
    <property type="component" value="Unassembled WGS sequence"/>
</dbReference>
<evidence type="ECO:0000256" key="2">
    <source>
        <dbReference type="ARBA" id="ARBA00022475"/>
    </source>
</evidence>
<feature type="transmembrane region" description="Helical" evidence="6">
    <location>
        <begin position="35"/>
        <end position="60"/>
    </location>
</feature>
<keyword evidence="5 6" id="KW-0472">Membrane</keyword>
<feature type="transmembrane region" description="Helical" evidence="6">
    <location>
        <begin position="175"/>
        <end position="195"/>
    </location>
</feature>
<dbReference type="STRING" id="297318.BK138_12975"/>
<evidence type="ECO:0000256" key="4">
    <source>
        <dbReference type="ARBA" id="ARBA00022989"/>
    </source>
</evidence>
<evidence type="ECO:0000259" key="7">
    <source>
        <dbReference type="Pfam" id="PF09335"/>
    </source>
</evidence>
<proteinExistence type="inferred from homology"/>
<feature type="transmembrane region" description="Helical" evidence="6">
    <location>
        <begin position="66"/>
        <end position="91"/>
    </location>
</feature>
<evidence type="ECO:0000256" key="6">
    <source>
        <dbReference type="RuleBase" id="RU366058"/>
    </source>
</evidence>
<comment type="subcellular location">
    <subcellularLocation>
        <location evidence="1 6">Cell membrane</location>
        <topology evidence="1 6">Multi-pass membrane protein</topology>
    </subcellularLocation>
</comment>
<feature type="domain" description="VTT" evidence="7">
    <location>
        <begin position="50"/>
        <end position="167"/>
    </location>
</feature>
<comment type="similarity">
    <text evidence="6">Belongs to the TVP38/TMEM64 family.</text>
</comment>
<comment type="caution">
    <text evidence="8">The sequence shown here is derived from an EMBL/GenBank/DDBJ whole genome shotgun (WGS) entry which is preliminary data.</text>
</comment>
<keyword evidence="3 6" id="KW-0812">Transmembrane</keyword>
<dbReference type="Pfam" id="PF09335">
    <property type="entry name" value="VTT_dom"/>
    <property type="match status" value="1"/>
</dbReference>
<name>A0A1R1EUV9_9BACL</name>